<evidence type="ECO:0000313" key="3">
    <source>
        <dbReference type="Proteomes" id="UP000254425"/>
    </source>
</evidence>
<evidence type="ECO:0000313" key="2">
    <source>
        <dbReference type="EMBL" id="AXK33644.1"/>
    </source>
</evidence>
<organism evidence="2 3">
    <name type="scientific">Streptomyces armeniacus</name>
    <dbReference type="NCBI Taxonomy" id="83291"/>
    <lineage>
        <taxon>Bacteria</taxon>
        <taxon>Bacillati</taxon>
        <taxon>Actinomycetota</taxon>
        <taxon>Actinomycetes</taxon>
        <taxon>Kitasatosporales</taxon>
        <taxon>Streptomycetaceae</taxon>
        <taxon>Streptomyces</taxon>
    </lineage>
</organism>
<dbReference type="AlphaFoldDB" id="A0A345XPS8"/>
<feature type="region of interest" description="Disordered" evidence="1">
    <location>
        <begin position="183"/>
        <end position="206"/>
    </location>
</feature>
<dbReference type="EMBL" id="CP031320">
    <property type="protein sequence ID" value="AXK33644.1"/>
    <property type="molecule type" value="Genomic_DNA"/>
</dbReference>
<proteinExistence type="predicted"/>
<gene>
    <name evidence="2" type="ORF">DVA86_14260</name>
</gene>
<sequence>MACKFRAGRATEGTHPVNKKLTAALSGGAALVLALTGCSSEDDGSKETDDWAKKVCDQVKPQVNKIQQANTSINEASQQKKSPEEVKKTDSAAFQDISESYKSLATAVDDAGEPPVDKGSKLQTDAVKELNGLSRQYGELKKTVDKMNTKDQAKFASGLKELATKLGQLGQSGDESLQKLQSGDLGKAMAKQEGCKRPSPGSTTDA</sequence>
<dbReference type="KEGG" id="sarm:DVA86_14260"/>
<accession>A0A345XPS8</accession>
<feature type="compositionally biased region" description="Polar residues" evidence="1">
    <location>
        <begin position="69"/>
        <end position="80"/>
    </location>
</feature>
<reference evidence="2 3" key="1">
    <citation type="submission" date="2018-07" db="EMBL/GenBank/DDBJ databases">
        <title>Draft genome of the type strain Streptomyces armeniacus ATCC 15676.</title>
        <authorList>
            <person name="Labana P."/>
            <person name="Gosse J.T."/>
            <person name="Boddy C.N."/>
        </authorList>
    </citation>
    <scope>NUCLEOTIDE SEQUENCE [LARGE SCALE GENOMIC DNA]</scope>
    <source>
        <strain evidence="2 3">ATCC 15676</strain>
    </source>
</reference>
<evidence type="ECO:0000256" key="1">
    <source>
        <dbReference type="SAM" id="MobiDB-lite"/>
    </source>
</evidence>
<protein>
    <submittedName>
        <fullName evidence="2">Small secreted protein</fullName>
    </submittedName>
</protein>
<dbReference type="Proteomes" id="UP000254425">
    <property type="component" value="Chromosome"/>
</dbReference>
<feature type="region of interest" description="Disordered" evidence="1">
    <location>
        <begin position="69"/>
        <end position="93"/>
    </location>
</feature>
<feature type="compositionally biased region" description="Basic and acidic residues" evidence="1">
    <location>
        <begin position="81"/>
        <end position="90"/>
    </location>
</feature>
<name>A0A345XPS8_9ACTN</name>
<keyword evidence="3" id="KW-1185">Reference proteome</keyword>